<evidence type="ECO:0000313" key="1">
    <source>
        <dbReference type="EMBL" id="GAI09275.1"/>
    </source>
</evidence>
<reference evidence="1" key="1">
    <citation type="journal article" date="2014" name="Front. Microbiol.">
        <title>High frequency of phylogenetically diverse reductive dehalogenase-homologous genes in deep subseafloor sedimentary metagenomes.</title>
        <authorList>
            <person name="Kawai M."/>
            <person name="Futagami T."/>
            <person name="Toyoda A."/>
            <person name="Takaki Y."/>
            <person name="Nishi S."/>
            <person name="Hori S."/>
            <person name="Arai W."/>
            <person name="Tsubouchi T."/>
            <person name="Morono Y."/>
            <person name="Uchiyama I."/>
            <person name="Ito T."/>
            <person name="Fujiyama A."/>
            <person name="Inagaki F."/>
            <person name="Takami H."/>
        </authorList>
    </citation>
    <scope>NUCLEOTIDE SEQUENCE</scope>
    <source>
        <strain evidence="1">Expedition CK06-06</strain>
    </source>
</reference>
<name>X1M3M6_9ZZZZ</name>
<organism evidence="1">
    <name type="scientific">marine sediment metagenome</name>
    <dbReference type="NCBI Taxonomy" id="412755"/>
    <lineage>
        <taxon>unclassified sequences</taxon>
        <taxon>metagenomes</taxon>
        <taxon>ecological metagenomes</taxon>
    </lineage>
</organism>
<accession>X1M3M6</accession>
<gene>
    <name evidence="1" type="ORF">S06H3_19831</name>
</gene>
<protein>
    <submittedName>
        <fullName evidence="1">Uncharacterized protein</fullName>
    </submittedName>
</protein>
<proteinExistence type="predicted"/>
<dbReference type="EMBL" id="BARV01010201">
    <property type="protein sequence ID" value="GAI09275.1"/>
    <property type="molecule type" value="Genomic_DNA"/>
</dbReference>
<dbReference type="AlphaFoldDB" id="X1M3M6"/>
<sequence length="143" mass="16726">MRKIIESQMIFGEVDISKIKFDLRSRDEIPKLLMGLQYIYCTPETRDKVFKILEEIVPEGTDSDNGRPGMLLWKILVLGTLRLNCHWDYDKVKEITDRKVHDANIIDDLIPEPGSFYIMDRAYIDFLRLHVLTQCSAFFVISV</sequence>
<comment type="caution">
    <text evidence="1">The sequence shown here is derived from an EMBL/GenBank/DDBJ whole genome shotgun (WGS) entry which is preliminary data.</text>
</comment>